<comment type="caution">
    <text evidence="2">The sequence shown here is derived from an EMBL/GenBank/DDBJ whole genome shotgun (WGS) entry which is preliminary data.</text>
</comment>
<feature type="compositionally biased region" description="Basic and acidic residues" evidence="1">
    <location>
        <begin position="410"/>
        <end position="456"/>
    </location>
</feature>
<keyword evidence="3" id="KW-1185">Reference proteome</keyword>
<feature type="region of interest" description="Disordered" evidence="1">
    <location>
        <begin position="298"/>
        <end position="323"/>
    </location>
</feature>
<evidence type="ECO:0000313" key="2">
    <source>
        <dbReference type="EMBL" id="OLP78067.1"/>
    </source>
</evidence>
<proteinExistence type="predicted"/>
<evidence type="ECO:0000256" key="1">
    <source>
        <dbReference type="SAM" id="MobiDB-lite"/>
    </source>
</evidence>
<feature type="region of interest" description="Disordered" evidence="1">
    <location>
        <begin position="408"/>
        <end position="474"/>
    </location>
</feature>
<protein>
    <submittedName>
        <fullName evidence="2">Uncharacterized protein</fullName>
    </submittedName>
</protein>
<feature type="compositionally biased region" description="Low complexity" evidence="1">
    <location>
        <begin position="460"/>
        <end position="469"/>
    </location>
</feature>
<dbReference type="AlphaFoldDB" id="A0A1Q9C579"/>
<organism evidence="2 3">
    <name type="scientific">Symbiodinium microadriaticum</name>
    <name type="common">Dinoflagellate</name>
    <name type="synonym">Zooxanthella microadriatica</name>
    <dbReference type="NCBI Taxonomy" id="2951"/>
    <lineage>
        <taxon>Eukaryota</taxon>
        <taxon>Sar</taxon>
        <taxon>Alveolata</taxon>
        <taxon>Dinophyceae</taxon>
        <taxon>Suessiales</taxon>
        <taxon>Symbiodiniaceae</taxon>
        <taxon>Symbiodinium</taxon>
    </lineage>
</organism>
<accession>A0A1Q9C579</accession>
<sequence>MIVLLQLNWSRWLLRSMALAVMVLFSTSHSADDDGGPRATKVLSANIGTITCIYAFIMVAVFRDSGVHVLLLLLRLLLRELELLLLLLLVPTCRFPHKVQSSNWAEGRSKRRQYFHDEAFPGSDVDLFLYGLGEKEAEAKLVEIFEAVQAANPYPVVSFRSAYAVTFHCISSKVLMGFDVDSCACGYDGQNVFVCQRTAIAFAAQANTVEASSKYAERGFEVLVPSLERDRVDPFIYEKRDAFEPMASGTWVEDACFDQVQGLARLLLLERLRTPEARFQYRMEQRLKKALLRLAPASSSSDAPAPSETAEARPPSSSMPWGATRNDEQIMAAINGGNVLVHPTRLPKTSSALQVVLNNIQKSLKLVVGQNGGWSNLANEYLLKMLAKPKRVRKEKPAIMDAQPAAIVDDVDKNDNPLKIDDNAAGEPKEDANHEANNDGNRETDNAEKNATKADDSDSDSSSSSASSSIDEEAMDKMLKDTEPETYTWTTEWGDAWNSMLRTLDNGWSNPKRRRVAYKVLRTLKAAKAEWDGAETA</sequence>
<name>A0A1Q9C579_SYMMI</name>
<feature type="compositionally biased region" description="Low complexity" evidence="1">
    <location>
        <begin position="298"/>
        <end position="307"/>
    </location>
</feature>
<dbReference type="OrthoDB" id="483645at2759"/>
<dbReference type="Proteomes" id="UP000186817">
    <property type="component" value="Unassembled WGS sequence"/>
</dbReference>
<reference evidence="2 3" key="1">
    <citation type="submission" date="2016-02" db="EMBL/GenBank/DDBJ databases">
        <title>Genome analysis of coral dinoflagellate symbionts highlights evolutionary adaptations to a symbiotic lifestyle.</title>
        <authorList>
            <person name="Aranda M."/>
            <person name="Li Y."/>
            <person name="Liew Y.J."/>
            <person name="Baumgarten S."/>
            <person name="Simakov O."/>
            <person name="Wilson M."/>
            <person name="Piel J."/>
            <person name="Ashoor H."/>
            <person name="Bougouffa S."/>
            <person name="Bajic V.B."/>
            <person name="Ryu T."/>
            <person name="Ravasi T."/>
            <person name="Bayer T."/>
            <person name="Micklem G."/>
            <person name="Kim H."/>
            <person name="Bhak J."/>
            <person name="Lajeunesse T.C."/>
            <person name="Voolstra C.R."/>
        </authorList>
    </citation>
    <scope>NUCLEOTIDE SEQUENCE [LARGE SCALE GENOMIC DNA]</scope>
    <source>
        <strain evidence="2 3">CCMP2467</strain>
    </source>
</reference>
<evidence type="ECO:0000313" key="3">
    <source>
        <dbReference type="Proteomes" id="UP000186817"/>
    </source>
</evidence>
<gene>
    <name evidence="2" type="ORF">AK812_SmicGene41801</name>
</gene>
<dbReference type="EMBL" id="LSRX01001667">
    <property type="protein sequence ID" value="OLP78067.1"/>
    <property type="molecule type" value="Genomic_DNA"/>
</dbReference>